<feature type="domain" description="IclR-ED" evidence="6">
    <location>
        <begin position="81"/>
        <end position="286"/>
    </location>
</feature>
<feature type="compositionally biased region" description="Pro residues" evidence="4">
    <location>
        <begin position="10"/>
        <end position="19"/>
    </location>
</feature>
<evidence type="ECO:0000259" key="6">
    <source>
        <dbReference type="PROSITE" id="PS51078"/>
    </source>
</evidence>
<dbReference type="PROSITE" id="PS51078">
    <property type="entry name" value="ICLR_ED"/>
    <property type="match status" value="2"/>
</dbReference>
<feature type="compositionally biased region" description="Low complexity" evidence="4">
    <location>
        <begin position="197"/>
        <end position="209"/>
    </location>
</feature>
<name>A0ABZ1FCR1_9ACTN</name>
<feature type="region of interest" description="Disordered" evidence="4">
    <location>
        <begin position="1"/>
        <end position="21"/>
    </location>
</feature>
<evidence type="ECO:0000256" key="2">
    <source>
        <dbReference type="ARBA" id="ARBA00023125"/>
    </source>
</evidence>
<dbReference type="EMBL" id="CP109106">
    <property type="protein sequence ID" value="WSB68146.1"/>
    <property type="molecule type" value="Genomic_DNA"/>
</dbReference>
<protein>
    <submittedName>
        <fullName evidence="7">Helix-turn-helix domain-containing protein</fullName>
    </submittedName>
</protein>
<keyword evidence="1" id="KW-0805">Transcription regulation</keyword>
<keyword evidence="3" id="KW-0804">Transcription</keyword>
<feature type="domain" description="HTH iclR-type" evidence="5">
    <location>
        <begin position="20"/>
        <end position="87"/>
    </location>
</feature>
<dbReference type="InterPro" id="IPR014757">
    <property type="entry name" value="Tscrpt_reg_IclR_C"/>
</dbReference>
<feature type="domain" description="IclR-ED" evidence="6">
    <location>
        <begin position="382"/>
        <end position="566"/>
    </location>
</feature>
<dbReference type="InterPro" id="IPR029016">
    <property type="entry name" value="GAF-like_dom_sf"/>
</dbReference>
<dbReference type="Gene3D" id="3.30.450.40">
    <property type="match status" value="2"/>
</dbReference>
<dbReference type="Proteomes" id="UP001344251">
    <property type="component" value="Chromosome"/>
</dbReference>
<feature type="region of interest" description="Disordered" evidence="4">
    <location>
        <begin position="176"/>
        <end position="209"/>
    </location>
</feature>
<evidence type="ECO:0000256" key="1">
    <source>
        <dbReference type="ARBA" id="ARBA00023015"/>
    </source>
</evidence>
<reference evidence="7 8" key="1">
    <citation type="submission" date="2022-10" db="EMBL/GenBank/DDBJ databases">
        <title>The complete genomes of actinobacterial strains from the NBC collection.</title>
        <authorList>
            <person name="Joergensen T.S."/>
            <person name="Alvarez Arevalo M."/>
            <person name="Sterndorff E.B."/>
            <person name="Faurdal D."/>
            <person name="Vuksanovic O."/>
            <person name="Mourched A.-S."/>
            <person name="Charusanti P."/>
            <person name="Shaw S."/>
            <person name="Blin K."/>
            <person name="Weber T."/>
        </authorList>
    </citation>
    <scope>NUCLEOTIDE SEQUENCE [LARGE SCALE GENOMIC DNA]</scope>
    <source>
        <strain evidence="7 8">NBC 01774</strain>
    </source>
</reference>
<gene>
    <name evidence="7" type="ORF">OG863_09355</name>
</gene>
<dbReference type="InterPro" id="IPR036388">
    <property type="entry name" value="WH-like_DNA-bd_sf"/>
</dbReference>
<dbReference type="InterPro" id="IPR005471">
    <property type="entry name" value="Tscrpt_reg_IclR_N"/>
</dbReference>
<keyword evidence="8" id="KW-1185">Reference proteome</keyword>
<evidence type="ECO:0000259" key="5">
    <source>
        <dbReference type="PROSITE" id="PS51077"/>
    </source>
</evidence>
<dbReference type="RefSeq" id="WP_326617586.1">
    <property type="nucleotide sequence ID" value="NZ_CP109106.1"/>
</dbReference>
<dbReference type="PROSITE" id="PS51077">
    <property type="entry name" value="HTH_ICLR"/>
    <property type="match status" value="2"/>
</dbReference>
<dbReference type="PANTHER" id="PTHR30136:SF34">
    <property type="entry name" value="TRANSCRIPTIONAL REGULATOR"/>
    <property type="match status" value="1"/>
</dbReference>
<evidence type="ECO:0000313" key="8">
    <source>
        <dbReference type="Proteomes" id="UP001344251"/>
    </source>
</evidence>
<dbReference type="SUPFAM" id="SSF55781">
    <property type="entry name" value="GAF domain-like"/>
    <property type="match status" value="2"/>
</dbReference>
<accession>A0ABZ1FCR1</accession>
<keyword evidence="2" id="KW-0238">DNA-binding</keyword>
<proteinExistence type="predicted"/>
<dbReference type="PANTHER" id="PTHR30136">
    <property type="entry name" value="HELIX-TURN-HELIX TRANSCRIPTIONAL REGULATOR, ICLR FAMILY"/>
    <property type="match status" value="1"/>
</dbReference>
<organism evidence="7 8">
    <name type="scientific">Streptomyces decoyicus</name>
    <dbReference type="NCBI Taxonomy" id="249567"/>
    <lineage>
        <taxon>Bacteria</taxon>
        <taxon>Bacillati</taxon>
        <taxon>Actinomycetota</taxon>
        <taxon>Actinomycetes</taxon>
        <taxon>Kitasatosporales</taxon>
        <taxon>Streptomycetaceae</taxon>
        <taxon>Streptomyces</taxon>
    </lineage>
</organism>
<evidence type="ECO:0000256" key="3">
    <source>
        <dbReference type="ARBA" id="ARBA00023163"/>
    </source>
</evidence>
<dbReference type="SMART" id="SM00346">
    <property type="entry name" value="HTH_ICLR"/>
    <property type="match status" value="2"/>
</dbReference>
<evidence type="ECO:0000256" key="4">
    <source>
        <dbReference type="SAM" id="MobiDB-lite"/>
    </source>
</evidence>
<dbReference type="NCBIfam" id="TIGR02431">
    <property type="entry name" value="pcaR_pcaU"/>
    <property type="match status" value="1"/>
</dbReference>
<dbReference type="Pfam" id="PF01614">
    <property type="entry name" value="IclR_C"/>
    <property type="match status" value="2"/>
</dbReference>
<dbReference type="InterPro" id="IPR036390">
    <property type="entry name" value="WH_DNA-bd_sf"/>
</dbReference>
<dbReference type="Pfam" id="PF09339">
    <property type="entry name" value="HTH_IclR"/>
    <property type="match status" value="2"/>
</dbReference>
<dbReference type="Gene3D" id="1.10.10.10">
    <property type="entry name" value="Winged helix-like DNA-binding domain superfamily/Winged helix DNA-binding domain"/>
    <property type="match status" value="2"/>
</dbReference>
<feature type="domain" description="HTH iclR-type" evidence="5">
    <location>
        <begin position="321"/>
        <end position="388"/>
    </location>
</feature>
<evidence type="ECO:0000313" key="7">
    <source>
        <dbReference type="EMBL" id="WSB68146.1"/>
    </source>
</evidence>
<dbReference type="InterPro" id="IPR050707">
    <property type="entry name" value="HTH_MetabolicPath_Reg"/>
</dbReference>
<sequence length="576" mass="60852">MTQPAATTPSAPPAPPPEAVGPLMRSLSVLRELAAGGGRQPVGDLVRRTDLARSTVDRVLSTLARLGYVRTEGRDAVLAPRLLELGNAYLAASELPDRLGPLADRLADELDESVSLAVPDGDGVRFVHQATRRRAMSLAFRIGDLLPAERGAPGALFADRWDAADWRRWRSRRAADPTDAGFPAVPPRRAEDGAGDDAGPGPDAGSPAGFEARVAAARDAGWSLDDQLIEPGLVAVAMPVRDTAGRPVCALSVVSHTSRLSAAELPDAVLPHLRETVCAMEYALSLPRDAASAPDTAPGPSHPAHATWMRASKQELGPEFVESMARGLITLTAFGAGRAELPLTAVAEATGLARATARRALITLEHLGYLATDGKLFRPTPKVLELGFAPLSGLTLPALAQPHLVALVERVHDSASMAVLSGDDIQYVARVPTVRIMSVNITLGTRFPAYPTSMGRVLLAGLPPAELSARLARTDLAPLTRHTVTDPGRLLALLEEVRSHGFALVDEELEEGLRSLAVPVRDRTGRVVSAVNVSTHAGRCTADEAREALLPALRSAAAAIEADLWVAGRYARIPVL</sequence>
<dbReference type="SUPFAM" id="SSF46785">
    <property type="entry name" value="Winged helix' DNA-binding domain"/>
    <property type="match status" value="2"/>
</dbReference>
<dbReference type="InterPro" id="IPR012794">
    <property type="entry name" value="PcaR_PcaU"/>
</dbReference>